<dbReference type="EMBL" id="GHES01047570">
    <property type="protein sequence ID" value="MPA78129.1"/>
    <property type="molecule type" value="Transcribed_RNA"/>
</dbReference>
<feature type="region of interest" description="Disordered" evidence="1">
    <location>
        <begin position="56"/>
        <end position="91"/>
    </location>
</feature>
<keyword evidence="2" id="KW-1133">Transmembrane helix</keyword>
<organism evidence="3">
    <name type="scientific">Davidia involucrata</name>
    <name type="common">Dove tree</name>
    <dbReference type="NCBI Taxonomy" id="16924"/>
    <lineage>
        <taxon>Eukaryota</taxon>
        <taxon>Viridiplantae</taxon>
        <taxon>Streptophyta</taxon>
        <taxon>Embryophyta</taxon>
        <taxon>Tracheophyta</taxon>
        <taxon>Spermatophyta</taxon>
        <taxon>Magnoliopsida</taxon>
        <taxon>eudicotyledons</taxon>
        <taxon>Gunneridae</taxon>
        <taxon>Pentapetalae</taxon>
        <taxon>asterids</taxon>
        <taxon>Cornales</taxon>
        <taxon>Nyssaceae</taxon>
        <taxon>Davidia</taxon>
    </lineage>
</organism>
<evidence type="ECO:0000256" key="1">
    <source>
        <dbReference type="SAM" id="MobiDB-lite"/>
    </source>
</evidence>
<gene>
    <name evidence="3" type="ORF">Din_047570</name>
</gene>
<feature type="compositionally biased region" description="Basic and acidic residues" evidence="1">
    <location>
        <begin position="78"/>
        <end position="88"/>
    </location>
</feature>
<accession>A0A5B7CAB8</accession>
<keyword evidence="2" id="KW-0472">Membrane</keyword>
<feature type="compositionally biased region" description="Low complexity" evidence="1">
    <location>
        <begin position="170"/>
        <end position="186"/>
    </location>
</feature>
<evidence type="ECO:0000256" key="2">
    <source>
        <dbReference type="SAM" id="Phobius"/>
    </source>
</evidence>
<protein>
    <recommendedName>
        <fullName evidence="4">Transmembrane protein</fullName>
    </recommendedName>
</protein>
<sequence>MESKEKVELIQLAIQKLMEEKRTSSDESSSFVADDEDHHLLLSRLLAQLETLKGDSELQQPESSADPKEIPSPAIGKVEMESETKNKVDGATTEVGRDEIVKELRKVKRQNFITHCLLSAMIVLTVVWQLSEVALILKVKNGMSHPFRSFGSMLTGIFKGPEGVNGQNGETESSTKQKQQQQQSESHSPPPLKIPELPHVDLSDLGLNWDED</sequence>
<evidence type="ECO:0008006" key="4">
    <source>
        <dbReference type="Google" id="ProtNLM"/>
    </source>
</evidence>
<dbReference type="AlphaFoldDB" id="A0A5B7CAB8"/>
<feature type="transmembrane region" description="Helical" evidence="2">
    <location>
        <begin position="112"/>
        <end position="131"/>
    </location>
</feature>
<dbReference type="PANTHER" id="PTHR35280">
    <property type="entry name" value="F17L21.9"/>
    <property type="match status" value="1"/>
</dbReference>
<reference evidence="3" key="1">
    <citation type="submission" date="2019-08" db="EMBL/GenBank/DDBJ databases">
        <title>Reference gene set and small RNA set construction with multiple tissues from Davidia involucrata Baill.</title>
        <authorList>
            <person name="Yang H."/>
            <person name="Zhou C."/>
            <person name="Li G."/>
            <person name="Wang J."/>
            <person name="Gao P."/>
            <person name="Wang M."/>
            <person name="Wang R."/>
            <person name="Zhao Y."/>
        </authorList>
    </citation>
    <scope>NUCLEOTIDE SEQUENCE</scope>
    <source>
        <tissue evidence="3">Mixed with DoveR01_LX</tissue>
    </source>
</reference>
<evidence type="ECO:0000313" key="3">
    <source>
        <dbReference type="EMBL" id="MPA78129.1"/>
    </source>
</evidence>
<keyword evidence="2" id="KW-0812">Transmembrane</keyword>
<feature type="region of interest" description="Disordered" evidence="1">
    <location>
        <begin position="160"/>
        <end position="212"/>
    </location>
</feature>
<proteinExistence type="predicted"/>
<dbReference type="PANTHER" id="PTHR35280:SF1">
    <property type="entry name" value="F17L21.9"/>
    <property type="match status" value="1"/>
</dbReference>
<name>A0A5B7CAB8_DAVIN</name>